<name>A0A7T8KLP5_CALRO</name>
<dbReference type="AlphaFoldDB" id="A0A7T8KLP5"/>
<feature type="region of interest" description="Disordered" evidence="1">
    <location>
        <begin position="1"/>
        <end position="23"/>
    </location>
</feature>
<evidence type="ECO:0000313" key="2">
    <source>
        <dbReference type="EMBL" id="QQP58232.1"/>
    </source>
</evidence>
<feature type="non-terminal residue" evidence="2">
    <location>
        <position position="1"/>
    </location>
</feature>
<proteinExistence type="predicted"/>
<evidence type="ECO:0000256" key="1">
    <source>
        <dbReference type="SAM" id="MobiDB-lite"/>
    </source>
</evidence>
<gene>
    <name evidence="2" type="ORF">FKW44_003477</name>
</gene>
<dbReference type="EMBL" id="CP045891">
    <property type="protein sequence ID" value="QQP58232.1"/>
    <property type="molecule type" value="Genomic_DNA"/>
</dbReference>
<accession>A0A7T8KLP5</accession>
<protein>
    <submittedName>
        <fullName evidence="2">Uncharacterized protein</fullName>
    </submittedName>
</protein>
<feature type="compositionally biased region" description="Low complexity" evidence="1">
    <location>
        <begin position="1"/>
        <end position="18"/>
    </location>
</feature>
<reference evidence="3" key="1">
    <citation type="submission" date="2021-01" db="EMBL/GenBank/DDBJ databases">
        <title>Caligus Genome Assembly.</title>
        <authorList>
            <person name="Gallardo-Escarate C."/>
        </authorList>
    </citation>
    <scope>NUCLEOTIDE SEQUENCE [LARGE SCALE GENOMIC DNA]</scope>
</reference>
<dbReference type="OrthoDB" id="10063003at2759"/>
<organism evidence="2 3">
    <name type="scientific">Caligus rogercresseyi</name>
    <name type="common">Sea louse</name>
    <dbReference type="NCBI Taxonomy" id="217165"/>
    <lineage>
        <taxon>Eukaryota</taxon>
        <taxon>Metazoa</taxon>
        <taxon>Ecdysozoa</taxon>
        <taxon>Arthropoda</taxon>
        <taxon>Crustacea</taxon>
        <taxon>Multicrustacea</taxon>
        <taxon>Hexanauplia</taxon>
        <taxon>Copepoda</taxon>
        <taxon>Siphonostomatoida</taxon>
        <taxon>Caligidae</taxon>
        <taxon>Caligus</taxon>
    </lineage>
</organism>
<keyword evidence="3" id="KW-1185">Reference proteome</keyword>
<evidence type="ECO:0000313" key="3">
    <source>
        <dbReference type="Proteomes" id="UP000595437"/>
    </source>
</evidence>
<dbReference type="Proteomes" id="UP000595437">
    <property type="component" value="Chromosome 2"/>
</dbReference>
<sequence>EYSLVKNSMSFKKSSSTTEKNKETWRKNLVQFQAPSRRGNVAIHEELLSDQSRMPLKSHVMGRFKSLESITKERKEKVGLIAVELKALWRTTLNFPPVSDQAIRAKLEKLLQEYDHCRKKKNFDSLNELFDVTKVKANGFAKRIRTSTNCKCRAKARSVILLANVPVPRPSTHPSEGIH</sequence>